<feature type="domain" description="F-box" evidence="1">
    <location>
        <begin position="2"/>
        <end position="48"/>
    </location>
</feature>
<reference evidence="2 3" key="1">
    <citation type="journal article" date="2013" name="Science">
        <title>Pandoraviruses: amoeba viruses with genomes up to 2.5 Mb reaching that of parasitic eukaryotes.</title>
        <authorList>
            <person name="Philippe N."/>
            <person name="Legendre M."/>
            <person name="Doutre G."/>
            <person name="Coute Y."/>
            <person name="Poirot O."/>
            <person name="Lescot M."/>
            <person name="Arslan D."/>
            <person name="Seltzer V."/>
            <person name="Bertaux L."/>
            <person name="Bruley C."/>
            <person name="Garin J."/>
            <person name="Claverie J.M."/>
            <person name="Abergel C."/>
        </authorList>
    </citation>
    <scope>NUCLEOTIDE SEQUENCE [LARGE SCALE GENOMIC DNA]</scope>
    <source>
        <strain evidence="2">Melbourne</strain>
    </source>
</reference>
<proteinExistence type="predicted"/>
<evidence type="ECO:0000313" key="2">
    <source>
        <dbReference type="EMBL" id="AGO82970.2"/>
    </source>
</evidence>
<dbReference type="KEGG" id="vg:16512154"/>
<dbReference type="PROSITE" id="PS50181">
    <property type="entry name" value="FBOX"/>
    <property type="match status" value="1"/>
</dbReference>
<dbReference type="Proteomes" id="UP000201566">
    <property type="component" value="Segment"/>
</dbReference>
<dbReference type="EMBL" id="KC977570">
    <property type="protein sequence ID" value="AGO82970.2"/>
    <property type="molecule type" value="Genomic_DNA"/>
</dbReference>
<dbReference type="Gene3D" id="1.20.1280.50">
    <property type="match status" value="1"/>
</dbReference>
<sequence>MRVTWMDLPDEIVLCVACFLPACDVRAVGAACRQLRDITADPRLWRRLFVRDFAHLYEKGLLGRAWPHTTHPDDPWPRAVLDLWEGTDVMEQMPPRCPRVADLPAPFAHAFAVGKDWPWLYRAHAARTTKPWHIGSFANAGLSTRIGKRDGYSVTLKLVGGAIWSWKETVRGPEPRAGWTVRCNGYETTQRTHGLGGEIFSAVSGRYQTARRSWTRTPAGQTPSLDGVAPMGPVVVDGIDRSIATNDFDIIAKRALCGLLDGSVRSLFSNGDILTQRYVSGDCAEIVGFACSPACPVPRYAGKTISKCLWRTETIGIGDWLFRVSFPADDRSDDARLFWDYARSGLIGWNPEVRRAVVDRFAPRP</sequence>
<dbReference type="InterPro" id="IPR001810">
    <property type="entry name" value="F-box_dom"/>
</dbReference>
<evidence type="ECO:0000259" key="1">
    <source>
        <dbReference type="PROSITE" id="PS50181"/>
    </source>
</evidence>
<protein>
    <submittedName>
        <fullName evidence="2">F-box domain containing protein</fullName>
    </submittedName>
</protein>
<dbReference type="Pfam" id="PF12937">
    <property type="entry name" value="F-box-like"/>
    <property type="match status" value="1"/>
</dbReference>
<dbReference type="InterPro" id="IPR036047">
    <property type="entry name" value="F-box-like_dom_sf"/>
</dbReference>
<dbReference type="GeneID" id="16512154"/>
<name>S4VUA6_9VIRU</name>
<dbReference type="SMART" id="SM00256">
    <property type="entry name" value="FBOX"/>
    <property type="match status" value="1"/>
</dbReference>
<accession>S4VUA6</accession>
<dbReference type="SUPFAM" id="SSF81383">
    <property type="entry name" value="F-box domain"/>
    <property type="match status" value="1"/>
</dbReference>
<dbReference type="RefSeq" id="YP_008319639.2">
    <property type="nucleotide sequence ID" value="NC_021858.1"/>
</dbReference>
<organism evidence="2 3">
    <name type="scientific">Pandoravirus dulcis</name>
    <dbReference type="NCBI Taxonomy" id="1349409"/>
    <lineage>
        <taxon>Viruses</taxon>
        <taxon>Pandoravirus</taxon>
    </lineage>
</organism>
<evidence type="ECO:0000313" key="3">
    <source>
        <dbReference type="Proteomes" id="UP000201566"/>
    </source>
</evidence>
<gene>
    <name evidence="2" type="ORF">pdul_cds_779</name>
</gene>